<dbReference type="PANTHER" id="PTHR30383">
    <property type="entry name" value="THIOESTERASE 1/PROTEASE 1/LYSOPHOSPHOLIPASE L1"/>
    <property type="match status" value="1"/>
</dbReference>
<dbReference type="InterPro" id="IPR036514">
    <property type="entry name" value="SGNH_hydro_sf"/>
</dbReference>
<sequence>MGKGLACNHSVRFTESTPRCTLRAGAASVLQQSDVVHQMKDIRICFVGDSFVNGMGDESALGWAGRLCRDAHGQGIPVTGYNLGVRRETSRDICRRLEAECTPRLPADCDGRIVLSCGVNDTMWEKDSTRVPFEESVANLDTMLGFASSVLCLVVGPPPVDDDEHNHRIESLSAAFAGLARERGVPFIDLFGPLADEAAYRRAVQQGDGAHPESTGYARMTEVIASSPDWWFRG</sequence>
<gene>
    <name evidence="2" type="ORF">SR882_07905</name>
</gene>
<evidence type="ECO:0000313" key="3">
    <source>
        <dbReference type="Proteomes" id="UP001327459"/>
    </source>
</evidence>
<dbReference type="EMBL" id="CP140153">
    <property type="protein sequence ID" value="WQH15687.1"/>
    <property type="molecule type" value="Genomic_DNA"/>
</dbReference>
<dbReference type="Gene3D" id="3.40.50.1110">
    <property type="entry name" value="SGNH hydrolase"/>
    <property type="match status" value="1"/>
</dbReference>
<accession>A0ABZ0YU45</accession>
<dbReference type="InterPro" id="IPR013830">
    <property type="entry name" value="SGNH_hydro"/>
</dbReference>
<dbReference type="Proteomes" id="UP001327459">
    <property type="component" value="Chromosome"/>
</dbReference>
<dbReference type="RefSeq" id="WP_322520713.1">
    <property type="nucleotide sequence ID" value="NZ_CP140153.1"/>
</dbReference>
<keyword evidence="3" id="KW-1185">Reference proteome</keyword>
<reference evidence="2 3" key="1">
    <citation type="submission" date="2023-11" db="EMBL/GenBank/DDBJ databases">
        <title>MicrobeMod: A computational toolkit for identifying prokaryotic methylation and restriction-modification with nanopore sequencing.</title>
        <authorList>
            <person name="Crits-Christoph A."/>
            <person name="Kang S.C."/>
            <person name="Lee H."/>
            <person name="Ostrov N."/>
        </authorList>
    </citation>
    <scope>NUCLEOTIDE SEQUENCE [LARGE SCALE GENOMIC DNA]</scope>
    <source>
        <strain evidence="2 3">ATCC 49870</strain>
    </source>
</reference>
<dbReference type="SUPFAM" id="SSF52266">
    <property type="entry name" value="SGNH hydrolase"/>
    <property type="match status" value="1"/>
</dbReference>
<evidence type="ECO:0000259" key="1">
    <source>
        <dbReference type="Pfam" id="PF13472"/>
    </source>
</evidence>
<evidence type="ECO:0000313" key="2">
    <source>
        <dbReference type="EMBL" id="WQH15687.1"/>
    </source>
</evidence>
<organism evidence="2 3">
    <name type="scientific">Guyparkeria halophila</name>
    <dbReference type="NCBI Taxonomy" id="47960"/>
    <lineage>
        <taxon>Bacteria</taxon>
        <taxon>Pseudomonadati</taxon>
        <taxon>Pseudomonadota</taxon>
        <taxon>Gammaproteobacteria</taxon>
        <taxon>Chromatiales</taxon>
        <taxon>Thioalkalibacteraceae</taxon>
        <taxon>Guyparkeria</taxon>
    </lineage>
</organism>
<name>A0ABZ0YU45_9GAMM</name>
<feature type="domain" description="SGNH hydrolase-type esterase" evidence="1">
    <location>
        <begin position="46"/>
        <end position="219"/>
    </location>
</feature>
<dbReference type="PANTHER" id="PTHR30383:SF5">
    <property type="entry name" value="SGNH HYDROLASE-TYPE ESTERASE DOMAIN-CONTAINING PROTEIN"/>
    <property type="match status" value="1"/>
</dbReference>
<dbReference type="InterPro" id="IPR051532">
    <property type="entry name" value="Ester_Hydrolysis_Enzymes"/>
</dbReference>
<proteinExistence type="predicted"/>
<protein>
    <submittedName>
        <fullName evidence="2">GDSL-type esterase/lipase family protein</fullName>
    </submittedName>
</protein>
<dbReference type="Pfam" id="PF13472">
    <property type="entry name" value="Lipase_GDSL_2"/>
    <property type="match status" value="1"/>
</dbReference>